<dbReference type="STRING" id="686832.A0A0C3C9V6"/>
<sequence>MGEKANAFRVMRTVVFGKHMFAFLEKMAENGVLGFVSVNALIVLCLCVVVMYNGPPETDDEAAVWGVICLLNTCLTSVSLPTMLYFSLYRKGAFASLVKFDVWWTFFLWSFWLVLGAFSLPTPWGFCETPLYWTSYRADQNEQPVCHQSQALSGLVVLNLIALFLYNITLFFLIIRQGRRGNPNAWKAYINEIDFNAKPDRSNTEPSFAPQDIAPAVAFVHPTEQHQVSPPQQITSPYLPQHMTSHYPHYPEV</sequence>
<keyword evidence="1" id="KW-0472">Membrane</keyword>
<evidence type="ECO:0000313" key="2">
    <source>
        <dbReference type="EMBL" id="KIM41009.1"/>
    </source>
</evidence>
<gene>
    <name evidence="2" type="ORF">M413DRAFT_28106</name>
</gene>
<organism evidence="2 3">
    <name type="scientific">Hebeloma cylindrosporum</name>
    <dbReference type="NCBI Taxonomy" id="76867"/>
    <lineage>
        <taxon>Eukaryota</taxon>
        <taxon>Fungi</taxon>
        <taxon>Dikarya</taxon>
        <taxon>Basidiomycota</taxon>
        <taxon>Agaricomycotina</taxon>
        <taxon>Agaricomycetes</taxon>
        <taxon>Agaricomycetidae</taxon>
        <taxon>Agaricales</taxon>
        <taxon>Agaricineae</taxon>
        <taxon>Hymenogastraceae</taxon>
        <taxon>Hebeloma</taxon>
    </lineage>
</organism>
<accession>A0A0C3C9V6</accession>
<protein>
    <recommendedName>
        <fullName evidence="4">MARVEL domain-containing protein</fullName>
    </recommendedName>
</protein>
<keyword evidence="1" id="KW-0812">Transmembrane</keyword>
<proteinExistence type="predicted"/>
<dbReference type="OrthoDB" id="3364107at2759"/>
<feature type="transmembrane region" description="Helical" evidence="1">
    <location>
        <begin position="32"/>
        <end position="52"/>
    </location>
</feature>
<dbReference type="AlphaFoldDB" id="A0A0C3C9V6"/>
<evidence type="ECO:0000256" key="1">
    <source>
        <dbReference type="SAM" id="Phobius"/>
    </source>
</evidence>
<reference evidence="3" key="2">
    <citation type="submission" date="2015-01" db="EMBL/GenBank/DDBJ databases">
        <title>Evolutionary Origins and Diversification of the Mycorrhizal Mutualists.</title>
        <authorList>
            <consortium name="DOE Joint Genome Institute"/>
            <consortium name="Mycorrhizal Genomics Consortium"/>
            <person name="Kohler A."/>
            <person name="Kuo A."/>
            <person name="Nagy L.G."/>
            <person name="Floudas D."/>
            <person name="Copeland A."/>
            <person name="Barry K.W."/>
            <person name="Cichocki N."/>
            <person name="Veneault-Fourrey C."/>
            <person name="LaButti K."/>
            <person name="Lindquist E.A."/>
            <person name="Lipzen A."/>
            <person name="Lundell T."/>
            <person name="Morin E."/>
            <person name="Murat C."/>
            <person name="Riley R."/>
            <person name="Ohm R."/>
            <person name="Sun H."/>
            <person name="Tunlid A."/>
            <person name="Henrissat B."/>
            <person name="Grigoriev I.V."/>
            <person name="Hibbett D.S."/>
            <person name="Martin F."/>
        </authorList>
    </citation>
    <scope>NUCLEOTIDE SEQUENCE [LARGE SCALE GENOMIC DNA]</scope>
    <source>
        <strain evidence="3">h7</strain>
    </source>
</reference>
<feature type="transmembrane region" description="Helical" evidence="1">
    <location>
        <begin position="64"/>
        <end position="88"/>
    </location>
</feature>
<dbReference type="HOGENOM" id="CLU_956620_0_0_1"/>
<feature type="transmembrane region" description="Helical" evidence="1">
    <location>
        <begin position="151"/>
        <end position="175"/>
    </location>
</feature>
<keyword evidence="1" id="KW-1133">Transmembrane helix</keyword>
<evidence type="ECO:0000313" key="3">
    <source>
        <dbReference type="Proteomes" id="UP000053424"/>
    </source>
</evidence>
<dbReference type="EMBL" id="KN831781">
    <property type="protein sequence ID" value="KIM41009.1"/>
    <property type="molecule type" value="Genomic_DNA"/>
</dbReference>
<evidence type="ECO:0008006" key="4">
    <source>
        <dbReference type="Google" id="ProtNLM"/>
    </source>
</evidence>
<reference evidence="2 3" key="1">
    <citation type="submission" date="2014-04" db="EMBL/GenBank/DDBJ databases">
        <authorList>
            <consortium name="DOE Joint Genome Institute"/>
            <person name="Kuo A."/>
            <person name="Gay G."/>
            <person name="Dore J."/>
            <person name="Kohler A."/>
            <person name="Nagy L.G."/>
            <person name="Floudas D."/>
            <person name="Copeland A."/>
            <person name="Barry K.W."/>
            <person name="Cichocki N."/>
            <person name="Veneault-Fourrey C."/>
            <person name="LaButti K."/>
            <person name="Lindquist E.A."/>
            <person name="Lipzen A."/>
            <person name="Lundell T."/>
            <person name="Morin E."/>
            <person name="Murat C."/>
            <person name="Sun H."/>
            <person name="Tunlid A."/>
            <person name="Henrissat B."/>
            <person name="Grigoriev I.V."/>
            <person name="Hibbett D.S."/>
            <person name="Martin F."/>
            <person name="Nordberg H.P."/>
            <person name="Cantor M.N."/>
            <person name="Hua S.X."/>
        </authorList>
    </citation>
    <scope>NUCLEOTIDE SEQUENCE [LARGE SCALE GENOMIC DNA]</scope>
    <source>
        <strain evidence="3">h7</strain>
    </source>
</reference>
<name>A0A0C3C9V6_HEBCY</name>
<feature type="transmembrane region" description="Helical" evidence="1">
    <location>
        <begin position="100"/>
        <end position="120"/>
    </location>
</feature>
<keyword evidence="3" id="KW-1185">Reference proteome</keyword>
<dbReference type="Proteomes" id="UP000053424">
    <property type="component" value="Unassembled WGS sequence"/>
</dbReference>